<evidence type="ECO:0000313" key="6">
    <source>
        <dbReference type="EMBL" id="MQN89566.1"/>
    </source>
</evidence>
<dbReference type="PANTHER" id="PTHR10465">
    <property type="entry name" value="TRANSMEMBRANE GTPASE FZO1"/>
    <property type="match status" value="1"/>
</dbReference>
<dbReference type="AlphaFoldDB" id="A0A646HPP9"/>
<evidence type="ECO:0000256" key="2">
    <source>
        <dbReference type="ARBA" id="ARBA00022741"/>
    </source>
</evidence>
<evidence type="ECO:0000256" key="4">
    <source>
        <dbReference type="ARBA" id="ARBA00023134"/>
    </source>
</evidence>
<evidence type="ECO:0000256" key="1">
    <source>
        <dbReference type="ARBA" id="ARBA00004370"/>
    </source>
</evidence>
<dbReference type="Gene3D" id="3.40.50.300">
    <property type="entry name" value="P-loop containing nucleotide triphosphate hydrolases"/>
    <property type="match status" value="1"/>
</dbReference>
<keyword evidence="3" id="KW-0378">Hydrolase</keyword>
<dbReference type="SUPFAM" id="SSF52540">
    <property type="entry name" value="P-loop containing nucleoside triphosphate hydrolases"/>
    <property type="match status" value="1"/>
</dbReference>
<evidence type="ECO:0000256" key="3">
    <source>
        <dbReference type="ARBA" id="ARBA00022801"/>
    </source>
</evidence>
<proteinExistence type="predicted"/>
<keyword evidence="2" id="KW-0547">Nucleotide-binding</keyword>
<keyword evidence="4" id="KW-0342">GTP-binding</keyword>
<sequence>MTEWIVLLVGGIISLAIGFFLGRQKGSAATVEDDTKNLVEENKQLKDKYSAVCSKLKDAEAGLENVQKAKNIESKYKELLSEAKAECKKLDEQLKKAISGNCDETVKAQLDEVVKLKKRITDLEDEIEDNEDDIDNYKKKLKKKDSELSELRENYDKECKASKQMSEELGLVKRELDEKTEELKLKMGSLEFIQEILSAQQTKADSSVQLYKNINFLESVIRGQVLDCYEMAWAEKGIQVGTSNYNKKKEVLMSSFFHWAAMKKKHWLDGKTTIAFVGEFSAGKTSIVNRILSQDDKTIPLLPVSTKATTAIPTYIAGGVSTAYRFVTPDNVEKNLSESTFKKVSKEVLDQVKGVSSLIKYFVMTYKNPNLDGLSILDTPGFNSNDSEDKERTIEVINECDALFWVFDVNAGTVNRSSISLIKEKLNKPLYVVINKVDTKPKSEVDKVEALISKTLKDAGLKVEQYIRFSAKAPLEDIMAPIKSVGSTSESDTFVEDVQTDLEGLSKKYESTVQNASRKYDGHTKAYNKQIEKVNRCLTAICDNCVEAEDIPQWKKHTFSKDRYEMSRDEGERLIAILSDIAGEQTDDLISAFQTLQEMQSEMDKAHACLIECKKQFVQVQKCLESYNYMNGKYVFFISN</sequence>
<dbReference type="InterPro" id="IPR027417">
    <property type="entry name" value="P-loop_NTPase"/>
</dbReference>
<dbReference type="InterPro" id="IPR045063">
    <property type="entry name" value="Dynamin_N"/>
</dbReference>
<dbReference type="PANTHER" id="PTHR10465:SF0">
    <property type="entry name" value="SARCALUMENIN"/>
    <property type="match status" value="1"/>
</dbReference>
<reference evidence="7" key="1">
    <citation type="submission" date="2019-09" db="EMBL/GenBank/DDBJ databases">
        <title>Distinct polysaccharide growth profiles of human intestinal Prevotella copri isolates.</title>
        <authorList>
            <person name="Fehlner-Peach H."/>
            <person name="Magnabosco C."/>
            <person name="Raghavan V."/>
            <person name="Scher J.U."/>
            <person name="Tett A."/>
            <person name="Cox L.M."/>
            <person name="Gottsegen C."/>
            <person name="Watters A."/>
            <person name="Wiltshire- Gordon J.D."/>
            <person name="Segata N."/>
            <person name="Bonneau R."/>
            <person name="Littman D.R."/>
        </authorList>
    </citation>
    <scope>NUCLEOTIDE SEQUENCE [LARGE SCALE GENOMIC DNA]</scope>
    <source>
        <strain evidence="7">iP54</strain>
    </source>
</reference>
<keyword evidence="5" id="KW-0472">Membrane</keyword>
<dbReference type="GO" id="GO:0003924">
    <property type="term" value="F:GTPase activity"/>
    <property type="evidence" value="ECO:0007669"/>
    <property type="project" value="InterPro"/>
</dbReference>
<protein>
    <submittedName>
        <fullName evidence="6">Uncharacterized protein</fullName>
    </submittedName>
</protein>
<dbReference type="Proteomes" id="UP000420635">
    <property type="component" value="Unassembled WGS sequence"/>
</dbReference>
<dbReference type="RefSeq" id="WP_153113956.1">
    <property type="nucleotide sequence ID" value="NZ_VZAS01000177.1"/>
</dbReference>
<comment type="caution">
    <text evidence="6">The sequence shown here is derived from an EMBL/GenBank/DDBJ whole genome shotgun (WGS) entry which is preliminary data.</text>
</comment>
<dbReference type="Gene3D" id="1.10.287.1490">
    <property type="match status" value="1"/>
</dbReference>
<accession>A0A646HPP9</accession>
<evidence type="ECO:0000313" key="7">
    <source>
        <dbReference type="Proteomes" id="UP000420635"/>
    </source>
</evidence>
<evidence type="ECO:0000256" key="5">
    <source>
        <dbReference type="ARBA" id="ARBA00023136"/>
    </source>
</evidence>
<organism evidence="6 7">
    <name type="scientific">Segatella copri</name>
    <dbReference type="NCBI Taxonomy" id="165179"/>
    <lineage>
        <taxon>Bacteria</taxon>
        <taxon>Pseudomonadati</taxon>
        <taxon>Bacteroidota</taxon>
        <taxon>Bacteroidia</taxon>
        <taxon>Bacteroidales</taxon>
        <taxon>Prevotellaceae</taxon>
        <taxon>Segatella</taxon>
    </lineage>
</organism>
<dbReference type="GO" id="GO:0005525">
    <property type="term" value="F:GTP binding"/>
    <property type="evidence" value="ECO:0007669"/>
    <property type="project" value="UniProtKB-KW"/>
</dbReference>
<name>A0A646HPP9_9BACT</name>
<dbReference type="GO" id="GO:0016020">
    <property type="term" value="C:membrane"/>
    <property type="evidence" value="ECO:0007669"/>
    <property type="project" value="UniProtKB-SubCell"/>
</dbReference>
<comment type="subcellular location">
    <subcellularLocation>
        <location evidence="1">Membrane</location>
    </subcellularLocation>
</comment>
<dbReference type="InterPro" id="IPR027094">
    <property type="entry name" value="Mitofusin_fam"/>
</dbReference>
<dbReference type="EMBL" id="VZBQ01000080">
    <property type="protein sequence ID" value="MQN89566.1"/>
    <property type="molecule type" value="Genomic_DNA"/>
</dbReference>
<dbReference type="Pfam" id="PF00350">
    <property type="entry name" value="Dynamin_N"/>
    <property type="match status" value="1"/>
</dbReference>
<gene>
    <name evidence="6" type="ORF">F7D59_06810</name>
</gene>